<evidence type="ECO:0000313" key="1">
    <source>
        <dbReference type="EMBL" id="KAJ1366828.1"/>
    </source>
</evidence>
<dbReference type="EMBL" id="JAHQIW010005675">
    <property type="protein sequence ID" value="KAJ1366828.1"/>
    <property type="molecule type" value="Genomic_DNA"/>
</dbReference>
<proteinExistence type="predicted"/>
<gene>
    <name evidence="1" type="ORF">KIN20_027600</name>
</gene>
<protein>
    <submittedName>
        <fullName evidence="1">Uncharacterized protein</fullName>
    </submittedName>
</protein>
<accession>A0AAD5QZT1</accession>
<keyword evidence="2" id="KW-1185">Reference proteome</keyword>
<comment type="caution">
    <text evidence="1">The sequence shown here is derived from an EMBL/GenBank/DDBJ whole genome shotgun (WGS) entry which is preliminary data.</text>
</comment>
<sequence>MVHVDSGRPYYDAAFLATENPILPLMAKGVSGAVSGLLEKKRGHILRGAILVTKNYIVRVLEKKSKEEHNLARTRIQINSLQSRNKRPDIGLATQESMMHARISGPNEDFFESGSGGGWP</sequence>
<dbReference type="AlphaFoldDB" id="A0AAD5QZT1"/>
<evidence type="ECO:0000313" key="2">
    <source>
        <dbReference type="Proteomes" id="UP001196413"/>
    </source>
</evidence>
<organism evidence="1 2">
    <name type="scientific">Parelaphostrongylus tenuis</name>
    <name type="common">Meningeal worm</name>
    <dbReference type="NCBI Taxonomy" id="148309"/>
    <lineage>
        <taxon>Eukaryota</taxon>
        <taxon>Metazoa</taxon>
        <taxon>Ecdysozoa</taxon>
        <taxon>Nematoda</taxon>
        <taxon>Chromadorea</taxon>
        <taxon>Rhabditida</taxon>
        <taxon>Rhabditina</taxon>
        <taxon>Rhabditomorpha</taxon>
        <taxon>Strongyloidea</taxon>
        <taxon>Metastrongylidae</taxon>
        <taxon>Parelaphostrongylus</taxon>
    </lineage>
</organism>
<reference evidence="1" key="1">
    <citation type="submission" date="2021-06" db="EMBL/GenBank/DDBJ databases">
        <title>Parelaphostrongylus tenuis whole genome reference sequence.</title>
        <authorList>
            <person name="Garwood T.J."/>
            <person name="Larsen P.A."/>
            <person name="Fountain-Jones N.M."/>
            <person name="Garbe J.R."/>
            <person name="Macchietto M.G."/>
            <person name="Kania S.A."/>
            <person name="Gerhold R.W."/>
            <person name="Richards J.E."/>
            <person name="Wolf T.M."/>
        </authorList>
    </citation>
    <scope>NUCLEOTIDE SEQUENCE</scope>
    <source>
        <strain evidence="1">MNPRO001-30</strain>
        <tissue evidence="1">Meninges</tissue>
    </source>
</reference>
<name>A0AAD5QZT1_PARTN</name>
<dbReference type="Proteomes" id="UP001196413">
    <property type="component" value="Unassembled WGS sequence"/>
</dbReference>